<proteinExistence type="predicted"/>
<keyword evidence="1" id="KW-0472">Membrane</keyword>
<keyword evidence="1" id="KW-0812">Transmembrane</keyword>
<feature type="transmembrane region" description="Helical" evidence="1">
    <location>
        <begin position="41"/>
        <end position="60"/>
    </location>
</feature>
<gene>
    <name evidence="2" type="ORF">ACFO3J_16180</name>
</gene>
<dbReference type="EMBL" id="JBHSBB010000010">
    <property type="protein sequence ID" value="MFC4033016.1"/>
    <property type="molecule type" value="Genomic_DNA"/>
</dbReference>
<dbReference type="Proteomes" id="UP001595765">
    <property type="component" value="Unassembled WGS sequence"/>
</dbReference>
<feature type="transmembrane region" description="Helical" evidence="1">
    <location>
        <begin position="15"/>
        <end position="35"/>
    </location>
</feature>
<evidence type="ECO:0000313" key="3">
    <source>
        <dbReference type="Proteomes" id="UP001595765"/>
    </source>
</evidence>
<reference evidence="3" key="1">
    <citation type="journal article" date="2019" name="Int. J. Syst. Evol. Microbiol.">
        <title>The Global Catalogue of Microorganisms (GCM) 10K type strain sequencing project: providing services to taxonomists for standard genome sequencing and annotation.</title>
        <authorList>
            <consortium name="The Broad Institute Genomics Platform"/>
            <consortium name="The Broad Institute Genome Sequencing Center for Infectious Disease"/>
            <person name="Wu L."/>
            <person name="Ma J."/>
        </authorList>
    </citation>
    <scope>NUCLEOTIDE SEQUENCE [LARGE SCALE GENOMIC DNA]</scope>
    <source>
        <strain evidence="3">CGMCC 4.7237</strain>
    </source>
</reference>
<evidence type="ECO:0000256" key="1">
    <source>
        <dbReference type="SAM" id="Phobius"/>
    </source>
</evidence>
<name>A0ABV8HSZ9_9ACTN</name>
<accession>A0ABV8HSZ9</accession>
<protein>
    <recommendedName>
        <fullName evidence="4">Integral membrane protein</fullName>
    </recommendedName>
</protein>
<organism evidence="2 3">
    <name type="scientific">Streptomyces polygonati</name>
    <dbReference type="NCBI Taxonomy" id="1617087"/>
    <lineage>
        <taxon>Bacteria</taxon>
        <taxon>Bacillati</taxon>
        <taxon>Actinomycetota</taxon>
        <taxon>Actinomycetes</taxon>
        <taxon>Kitasatosporales</taxon>
        <taxon>Streptomycetaceae</taxon>
        <taxon>Streptomyces</taxon>
    </lineage>
</organism>
<keyword evidence="1" id="KW-1133">Transmembrane helix</keyword>
<feature type="transmembrane region" description="Helical" evidence="1">
    <location>
        <begin position="141"/>
        <end position="160"/>
    </location>
</feature>
<dbReference type="RefSeq" id="WP_386430077.1">
    <property type="nucleotide sequence ID" value="NZ_JBHSBB010000010.1"/>
</dbReference>
<evidence type="ECO:0008006" key="4">
    <source>
        <dbReference type="Google" id="ProtNLM"/>
    </source>
</evidence>
<comment type="caution">
    <text evidence="2">The sequence shown here is derived from an EMBL/GenBank/DDBJ whole genome shotgun (WGS) entry which is preliminary data.</text>
</comment>
<sequence>MGTGEEEQAGKGRRLLNSWWVTALFAGVLWLGFRLLAHDGVVAAVISAVFYGGFMALAAVMGRRRVSRSTGVDAKDLPRLSRQARRGEVPEDPEQRRLMGQLVRWQLGKLHDVRRAVMAFAALFVIVVGSAVLWFVAGHPVAGLCWLVGGLAFLAFLLWNRRRSQARLTRVDRRLNGLDHGQAHGRAHGQAA</sequence>
<feature type="transmembrane region" description="Helical" evidence="1">
    <location>
        <begin position="116"/>
        <end position="135"/>
    </location>
</feature>
<keyword evidence="3" id="KW-1185">Reference proteome</keyword>
<evidence type="ECO:0000313" key="2">
    <source>
        <dbReference type="EMBL" id="MFC4033016.1"/>
    </source>
</evidence>